<dbReference type="Proteomes" id="UP000570514">
    <property type="component" value="Unassembled WGS sequence"/>
</dbReference>
<evidence type="ECO:0000313" key="1">
    <source>
        <dbReference type="EMBL" id="NIK87104.1"/>
    </source>
</evidence>
<name>A0A846MUJ1_9PROT</name>
<sequence>MPQEQSTLMVNLSCNGDDADLLAITGALALQMNAAVIGAAVYELATDVAVTVAGMGGLSSPQQLIDDEREHAEKRIAKAKAAFFEALNGKADPLEWRSKVTHASATDWLAKNARAADIVITHPFADGSYASMYRRANPGDLIMNLGRPELLLPRGLKSLDLSTVLVAWRDSRESRLAISSALPLLRLAGRVIVAEIVPPGAAPKAQSNVDDVCQWLRRKAIKAEGHVEIANATDAQEIAALIGSSACGLIVAGAYGHSRMREWTLGGVTHDLLLHPRCATLIAH</sequence>
<evidence type="ECO:0000313" key="2">
    <source>
        <dbReference type="Proteomes" id="UP000570514"/>
    </source>
</evidence>
<dbReference type="Gene3D" id="3.40.50.12370">
    <property type="match status" value="1"/>
</dbReference>
<accession>A0A846MUJ1</accession>
<dbReference type="CDD" id="cd00293">
    <property type="entry name" value="USP-like"/>
    <property type="match status" value="1"/>
</dbReference>
<organism evidence="1 2">
    <name type="scientific">Rhizomicrobium palustre</name>
    <dbReference type="NCBI Taxonomy" id="189966"/>
    <lineage>
        <taxon>Bacteria</taxon>
        <taxon>Pseudomonadati</taxon>
        <taxon>Pseudomonadota</taxon>
        <taxon>Alphaproteobacteria</taxon>
        <taxon>Micropepsales</taxon>
        <taxon>Micropepsaceae</taxon>
        <taxon>Rhizomicrobium</taxon>
    </lineage>
</organism>
<dbReference type="RefSeq" id="WP_167080408.1">
    <property type="nucleotide sequence ID" value="NZ_BAAADC010000001.1"/>
</dbReference>
<protein>
    <submittedName>
        <fullName evidence="1">Nucleotide-binding universal stress UspA family protein</fullName>
    </submittedName>
</protein>
<dbReference type="AlphaFoldDB" id="A0A846MUJ1"/>
<dbReference type="EMBL" id="JAASRM010000001">
    <property type="protein sequence ID" value="NIK87104.1"/>
    <property type="molecule type" value="Genomic_DNA"/>
</dbReference>
<proteinExistence type="predicted"/>
<reference evidence="1 2" key="1">
    <citation type="submission" date="2020-03" db="EMBL/GenBank/DDBJ databases">
        <title>Genomic Encyclopedia of Type Strains, Phase IV (KMG-IV): sequencing the most valuable type-strain genomes for metagenomic binning, comparative biology and taxonomic classification.</title>
        <authorList>
            <person name="Goeker M."/>
        </authorList>
    </citation>
    <scope>NUCLEOTIDE SEQUENCE [LARGE SCALE GENOMIC DNA]</scope>
    <source>
        <strain evidence="1 2">DSM 19867</strain>
    </source>
</reference>
<dbReference type="SUPFAM" id="SSF52402">
    <property type="entry name" value="Adenine nucleotide alpha hydrolases-like"/>
    <property type="match status" value="1"/>
</dbReference>
<keyword evidence="2" id="KW-1185">Reference proteome</keyword>
<comment type="caution">
    <text evidence="1">The sequence shown here is derived from an EMBL/GenBank/DDBJ whole genome shotgun (WGS) entry which is preliminary data.</text>
</comment>
<gene>
    <name evidence="1" type="ORF">FHS83_000422</name>
</gene>